<evidence type="ECO:0000313" key="1">
    <source>
        <dbReference type="EMBL" id="BBL92422.1"/>
    </source>
</evidence>
<dbReference type="AlphaFoldDB" id="A0A510IFC4"/>
<name>A0A510IFC4_9VIBR</name>
<dbReference type="EMBL" id="AP019800">
    <property type="protein sequence ID" value="BBL92422.1"/>
    <property type="molecule type" value="Genomic_DNA"/>
</dbReference>
<keyword evidence="1" id="KW-0614">Plasmid</keyword>
<dbReference type="Proteomes" id="UP000315115">
    <property type="component" value="Plasmid pAM7"/>
</dbReference>
<proteinExistence type="predicted"/>
<accession>A0A510IFC4</accession>
<protein>
    <submittedName>
        <fullName evidence="1">Uncharacterized protein</fullName>
    </submittedName>
</protein>
<sequence>MTAFSIVLHGSATFKSLAMQNFNAVFKYLDSMTKYRFDLFLLDSPSTETIVGESHSAQGYYFDFEAGLNSDIAIINRFKLGQNNFAVKRCNMENIRNVTSNTVYVICQSDFSSDLMLLRPSLLSTSYQTRNSRYVTLYNDRIEVCDCESINLTPSVLKPENSAIGLTVAAKLIERATSKGEILSPIHLPIPA</sequence>
<reference evidence="2" key="1">
    <citation type="submission" date="2019-07" db="EMBL/GenBank/DDBJ databases">
        <title>Complete Genome Sequences of Vibrion rotiferianus strain AM7.</title>
        <authorList>
            <person name="Miyazaki K."/>
            <person name="Wiseschart A."/>
            <person name="Pootanakit K."/>
            <person name="Ishimori K."/>
            <person name="Kitahara K."/>
        </authorList>
    </citation>
    <scope>NUCLEOTIDE SEQUENCE [LARGE SCALE GENOMIC DNA]</scope>
    <source>
        <strain evidence="2">AM7</strain>
        <plasmid evidence="2">pam7 dna</plasmid>
    </source>
</reference>
<dbReference type="RefSeq" id="WP_143694373.1">
    <property type="nucleotide sequence ID" value="NZ_AP019800.1"/>
</dbReference>
<gene>
    <name evidence="1" type="ORF">VroAM7_50750</name>
</gene>
<organism evidence="1 2">
    <name type="scientific">Vibrio rotiferianus</name>
    <dbReference type="NCBI Taxonomy" id="190895"/>
    <lineage>
        <taxon>Bacteria</taxon>
        <taxon>Pseudomonadati</taxon>
        <taxon>Pseudomonadota</taxon>
        <taxon>Gammaproteobacteria</taxon>
        <taxon>Vibrionales</taxon>
        <taxon>Vibrionaceae</taxon>
        <taxon>Vibrio</taxon>
    </lineage>
</organism>
<geneLocation type="plasmid" evidence="2">
    <name>pam7 dna</name>
</geneLocation>
<evidence type="ECO:0000313" key="2">
    <source>
        <dbReference type="Proteomes" id="UP000315115"/>
    </source>
</evidence>